<evidence type="ECO:0000313" key="1">
    <source>
        <dbReference type="EMBL" id="QHS97862.1"/>
    </source>
</evidence>
<reference evidence="1" key="1">
    <citation type="journal article" date="2020" name="Nature">
        <title>Giant virus diversity and host interactions through global metagenomics.</title>
        <authorList>
            <person name="Schulz F."/>
            <person name="Roux S."/>
            <person name="Paez-Espino D."/>
            <person name="Jungbluth S."/>
            <person name="Walsh D.A."/>
            <person name="Denef V.J."/>
            <person name="McMahon K.D."/>
            <person name="Konstantinidis K.T."/>
            <person name="Eloe-Fadrosh E.A."/>
            <person name="Kyrpides N.C."/>
            <person name="Woyke T."/>
        </authorList>
    </citation>
    <scope>NUCLEOTIDE SEQUENCE</scope>
    <source>
        <strain evidence="1">GVMAG-M-3300020182-33</strain>
    </source>
</reference>
<dbReference type="EMBL" id="MN739306">
    <property type="protein sequence ID" value="QHS97862.1"/>
    <property type="molecule type" value="Genomic_DNA"/>
</dbReference>
<proteinExistence type="predicted"/>
<accession>A0A6C0C0M9</accession>
<name>A0A6C0C0M9_9ZZZZ</name>
<protein>
    <submittedName>
        <fullName evidence="1">Uncharacterized protein</fullName>
    </submittedName>
</protein>
<organism evidence="1">
    <name type="scientific">viral metagenome</name>
    <dbReference type="NCBI Taxonomy" id="1070528"/>
    <lineage>
        <taxon>unclassified sequences</taxon>
        <taxon>metagenomes</taxon>
        <taxon>organismal metagenomes</taxon>
    </lineage>
</organism>
<sequence length="281" mass="30749">MDLHSSVGTAWLDLSNEEQRALSRADLQVQKVALRTAAAVAHTLRNDDLEGRPICARKGEKDVLEQAAKELRVLVLRTGEQPHAMDGQIPLTVETGFGLIGIEVKSGQNTISTEEVNKFRADLVMGTFVVGLFVSHRASICKIPKGIHVQHELSLLGAIPCIFVSPPGQDMMQPLIRSGLALACTMAKRSHRHSPSVDGEVPPEMPGKVTEEHKRDLEQLGSLIREEVAALSITRKRLRDEEEVFHKRVDRASEALIATQQRLAQAVASLKSSKATPALCE</sequence>
<dbReference type="AlphaFoldDB" id="A0A6C0C0M9"/>